<evidence type="ECO:0000256" key="3">
    <source>
        <dbReference type="ARBA" id="ARBA00022475"/>
    </source>
</evidence>
<dbReference type="SUPFAM" id="SSF56519">
    <property type="entry name" value="Penicillin binding protein dimerisation domain"/>
    <property type="match status" value="1"/>
</dbReference>
<dbReference type="Proteomes" id="UP000630923">
    <property type="component" value="Unassembled WGS sequence"/>
</dbReference>
<feature type="domain" description="Penicillin-binding protein dimerisation" evidence="16">
    <location>
        <begin position="59"/>
        <end position="229"/>
    </location>
</feature>
<dbReference type="Gene3D" id="3.40.710.10">
    <property type="entry name" value="DD-peptidase/beta-lactamase superfamily"/>
    <property type="match status" value="1"/>
</dbReference>
<accession>A0A919E982</accession>
<evidence type="ECO:0000256" key="10">
    <source>
        <dbReference type="ARBA" id="ARBA00022984"/>
    </source>
</evidence>
<evidence type="ECO:0000256" key="7">
    <source>
        <dbReference type="ARBA" id="ARBA00022692"/>
    </source>
</evidence>
<name>A0A919E982_9PROT</name>
<dbReference type="AlphaFoldDB" id="A0A919E982"/>
<evidence type="ECO:0000256" key="14">
    <source>
        <dbReference type="SAM" id="Phobius"/>
    </source>
</evidence>
<dbReference type="InterPro" id="IPR005311">
    <property type="entry name" value="PBP_dimer"/>
</dbReference>
<keyword evidence="7 14" id="KW-0812">Transmembrane</keyword>
<dbReference type="GO" id="GO:0071972">
    <property type="term" value="F:peptidoglycan L,D-transpeptidase activity"/>
    <property type="evidence" value="ECO:0007669"/>
    <property type="project" value="TreeGrafter"/>
</dbReference>
<dbReference type="GO" id="GO:0071555">
    <property type="term" value="P:cell wall organization"/>
    <property type="evidence" value="ECO:0007669"/>
    <property type="project" value="UniProtKB-KW"/>
</dbReference>
<dbReference type="Pfam" id="PF03717">
    <property type="entry name" value="PBP_dimer"/>
    <property type="match status" value="1"/>
</dbReference>
<keyword evidence="6" id="KW-0645">Protease</keyword>
<dbReference type="Pfam" id="PF00905">
    <property type="entry name" value="Transpeptidase"/>
    <property type="match status" value="1"/>
</dbReference>
<keyword evidence="18" id="KW-1185">Reference proteome</keyword>
<evidence type="ECO:0000256" key="12">
    <source>
        <dbReference type="ARBA" id="ARBA00023136"/>
    </source>
</evidence>
<dbReference type="InterPro" id="IPR017790">
    <property type="entry name" value="Penicillin-binding_protein_2"/>
</dbReference>
<dbReference type="PANTHER" id="PTHR30627">
    <property type="entry name" value="PEPTIDOGLYCAN D,D-TRANSPEPTIDASE"/>
    <property type="match status" value="1"/>
</dbReference>
<dbReference type="GO" id="GO:0006508">
    <property type="term" value="P:proteolysis"/>
    <property type="evidence" value="ECO:0007669"/>
    <property type="project" value="UniProtKB-KW"/>
</dbReference>
<keyword evidence="10" id="KW-0573">Peptidoglycan synthesis</keyword>
<evidence type="ECO:0000256" key="8">
    <source>
        <dbReference type="ARBA" id="ARBA00022801"/>
    </source>
</evidence>
<keyword evidence="8" id="KW-0378">Hydrolase</keyword>
<evidence type="ECO:0000256" key="13">
    <source>
        <dbReference type="ARBA" id="ARBA00023316"/>
    </source>
</evidence>
<reference evidence="17" key="2">
    <citation type="submission" date="2020-09" db="EMBL/GenBank/DDBJ databases">
        <authorList>
            <person name="Sun Q."/>
            <person name="Kim S."/>
        </authorList>
    </citation>
    <scope>NUCLEOTIDE SEQUENCE</scope>
    <source>
        <strain evidence="17">KCTC 42590</strain>
    </source>
</reference>
<comment type="caution">
    <text evidence="17">The sequence shown here is derived from an EMBL/GenBank/DDBJ whole genome shotgun (WGS) entry which is preliminary data.</text>
</comment>
<keyword evidence="11 14" id="KW-1133">Transmembrane helix</keyword>
<evidence type="ECO:0000256" key="1">
    <source>
        <dbReference type="ARBA" id="ARBA00004167"/>
    </source>
</evidence>
<evidence type="ECO:0000256" key="9">
    <source>
        <dbReference type="ARBA" id="ARBA00022960"/>
    </source>
</evidence>
<keyword evidence="13" id="KW-0961">Cell wall biogenesis/degradation</keyword>
<feature type="domain" description="Penicillin-binding protein transpeptidase" evidence="15">
    <location>
        <begin position="263"/>
        <end position="605"/>
    </location>
</feature>
<dbReference type="InterPro" id="IPR050515">
    <property type="entry name" value="Beta-lactam/transpept"/>
</dbReference>
<evidence type="ECO:0000256" key="4">
    <source>
        <dbReference type="ARBA" id="ARBA00022519"/>
    </source>
</evidence>
<evidence type="ECO:0000256" key="11">
    <source>
        <dbReference type="ARBA" id="ARBA00022989"/>
    </source>
</evidence>
<dbReference type="NCBIfam" id="TIGR03423">
    <property type="entry name" value="pbp2_mrdA"/>
    <property type="match status" value="1"/>
</dbReference>
<evidence type="ECO:0000313" key="17">
    <source>
        <dbReference type="EMBL" id="GHF30610.1"/>
    </source>
</evidence>
<evidence type="ECO:0000256" key="2">
    <source>
        <dbReference type="ARBA" id="ARBA00004236"/>
    </source>
</evidence>
<dbReference type="InterPro" id="IPR012338">
    <property type="entry name" value="Beta-lactam/transpept-like"/>
</dbReference>
<protein>
    <submittedName>
        <fullName evidence="17">Peptidoglycan glycosyltransferase</fullName>
    </submittedName>
</protein>
<keyword evidence="3" id="KW-1003">Cell membrane</keyword>
<dbReference type="GO" id="GO:0008360">
    <property type="term" value="P:regulation of cell shape"/>
    <property type="evidence" value="ECO:0007669"/>
    <property type="project" value="UniProtKB-KW"/>
</dbReference>
<organism evidence="17 18">
    <name type="scientific">Kordiimonas sediminis</name>
    <dbReference type="NCBI Taxonomy" id="1735581"/>
    <lineage>
        <taxon>Bacteria</taxon>
        <taxon>Pseudomonadati</taxon>
        <taxon>Pseudomonadota</taxon>
        <taxon>Alphaproteobacteria</taxon>
        <taxon>Kordiimonadales</taxon>
        <taxon>Kordiimonadaceae</taxon>
        <taxon>Kordiimonas</taxon>
    </lineage>
</organism>
<dbReference type="PANTHER" id="PTHR30627:SF2">
    <property type="entry name" value="PEPTIDOGLYCAN D,D-TRANSPEPTIDASE MRDA"/>
    <property type="match status" value="1"/>
</dbReference>
<keyword evidence="12 14" id="KW-0472">Membrane</keyword>
<reference evidence="17" key="1">
    <citation type="journal article" date="2014" name="Int. J. Syst. Evol. Microbiol.">
        <title>Complete genome sequence of Corynebacterium casei LMG S-19264T (=DSM 44701T), isolated from a smear-ripened cheese.</title>
        <authorList>
            <consortium name="US DOE Joint Genome Institute (JGI-PGF)"/>
            <person name="Walter F."/>
            <person name="Albersmeier A."/>
            <person name="Kalinowski J."/>
            <person name="Ruckert C."/>
        </authorList>
    </citation>
    <scope>NUCLEOTIDE SEQUENCE</scope>
    <source>
        <strain evidence="17">KCTC 42590</strain>
    </source>
</reference>
<proteinExistence type="predicted"/>
<dbReference type="GO" id="GO:0005886">
    <property type="term" value="C:plasma membrane"/>
    <property type="evidence" value="ECO:0007669"/>
    <property type="project" value="UniProtKB-SubCell"/>
</dbReference>
<dbReference type="GO" id="GO:0009252">
    <property type="term" value="P:peptidoglycan biosynthetic process"/>
    <property type="evidence" value="ECO:0007669"/>
    <property type="project" value="UniProtKB-KW"/>
</dbReference>
<keyword evidence="4" id="KW-0997">Cell inner membrane</keyword>
<feature type="transmembrane region" description="Helical" evidence="14">
    <location>
        <begin position="16"/>
        <end position="36"/>
    </location>
</feature>
<evidence type="ECO:0000313" key="18">
    <source>
        <dbReference type="Proteomes" id="UP000630923"/>
    </source>
</evidence>
<comment type="subcellular location">
    <subcellularLocation>
        <location evidence="2">Cell membrane</location>
    </subcellularLocation>
    <subcellularLocation>
        <location evidence="1">Membrane</location>
        <topology evidence="1">Single-pass membrane protein</topology>
    </subcellularLocation>
</comment>
<dbReference type="InterPro" id="IPR036138">
    <property type="entry name" value="PBP_dimer_sf"/>
</dbReference>
<dbReference type="Gene3D" id="3.90.1310.10">
    <property type="entry name" value="Penicillin-binding protein 2a (Domain 2)"/>
    <property type="match status" value="1"/>
</dbReference>
<dbReference type="EMBL" id="BNCI01000002">
    <property type="protein sequence ID" value="GHF30610.1"/>
    <property type="molecule type" value="Genomic_DNA"/>
</dbReference>
<dbReference type="InterPro" id="IPR001460">
    <property type="entry name" value="PCN-bd_Tpept"/>
</dbReference>
<dbReference type="GO" id="GO:0009002">
    <property type="term" value="F:serine-type D-Ala-D-Ala carboxypeptidase activity"/>
    <property type="evidence" value="ECO:0007669"/>
    <property type="project" value="InterPro"/>
</dbReference>
<keyword evidence="9" id="KW-0133">Cell shape</keyword>
<evidence type="ECO:0000256" key="6">
    <source>
        <dbReference type="ARBA" id="ARBA00022670"/>
    </source>
</evidence>
<evidence type="ECO:0000259" key="15">
    <source>
        <dbReference type="Pfam" id="PF00905"/>
    </source>
</evidence>
<gene>
    <name evidence="17" type="ORF">GCM10017044_27490</name>
</gene>
<evidence type="ECO:0000256" key="5">
    <source>
        <dbReference type="ARBA" id="ARBA00022645"/>
    </source>
</evidence>
<keyword evidence="5" id="KW-0121">Carboxypeptidase</keyword>
<dbReference type="SUPFAM" id="SSF56601">
    <property type="entry name" value="beta-lactamase/transpeptidase-like"/>
    <property type="match status" value="1"/>
</dbReference>
<dbReference type="GO" id="GO:0008658">
    <property type="term" value="F:penicillin binding"/>
    <property type="evidence" value="ECO:0007669"/>
    <property type="project" value="InterPro"/>
</dbReference>
<sequence>MVTREGLRYHMFSRRAFIVGGVQAVCMSILGGRLYYLSIKEGDKYKLRADKNRISLRLIAPERGEILDRKGRRLATNKKDFRVFLIPEQTSDLSATLKEISGIIDLEEKQIVRIERQIKRQRKFVPVTLKQNLNWSSFSRINAEMHDLPGILPDAGVTRDYPAGKSVSHLVGYVASPGEDDVSLNPLYQLPGFKVGREGLERRFEDHLRGMAGTRRVEVNSVGREIRELPGRERSEAGGNVALTIDLELQEYATERLGEASAGAVVMSVETGEIHALASAPTFDPNAFTQGMSVENWNALLSDPRKPLLNKSLAGVYPPGSTIKMVVALAALEKGIITPETEFFCNGRHGLGKQIFHCWRRGGHGKLDLLDAIGQSCDVYFYKIAEQMDIDDLADMARRFGLGQAFDIDLEGVRSGLVPDRRWKRAVMNQPWYLGETLNVSIGQGAFLATPLQLAVMTSRIASGREIMPRLTRQLLGVGELPAEDRGIRSDFRSMDVNPLHMRSARRGMEKVMELRGSAHDYRRAKDMPKQAGKTGTAQVRRITLEERRTTGVLDNEDLPWNARDHALFVGYAPVEDPKFAVAVLVQHGGGGAKVAAPIGRDLMDKALEILNRKPAALSEGEQV</sequence>
<evidence type="ECO:0000259" key="16">
    <source>
        <dbReference type="Pfam" id="PF03717"/>
    </source>
</evidence>